<keyword evidence="2" id="KW-1185">Reference proteome</keyword>
<proteinExistence type="predicted"/>
<dbReference type="AlphaFoldDB" id="A0AAJ0B1B2"/>
<gene>
    <name evidence="1" type="ORF">QBC47DRAFT_407527</name>
</gene>
<evidence type="ECO:0000313" key="2">
    <source>
        <dbReference type="Proteomes" id="UP001239445"/>
    </source>
</evidence>
<protein>
    <submittedName>
        <fullName evidence="1">Uncharacterized protein</fullName>
    </submittedName>
</protein>
<organism evidence="1 2">
    <name type="scientific">Echria macrotheca</name>
    <dbReference type="NCBI Taxonomy" id="438768"/>
    <lineage>
        <taxon>Eukaryota</taxon>
        <taxon>Fungi</taxon>
        <taxon>Dikarya</taxon>
        <taxon>Ascomycota</taxon>
        <taxon>Pezizomycotina</taxon>
        <taxon>Sordariomycetes</taxon>
        <taxon>Sordariomycetidae</taxon>
        <taxon>Sordariales</taxon>
        <taxon>Schizotheciaceae</taxon>
        <taxon>Echria</taxon>
    </lineage>
</organism>
<name>A0AAJ0B1B2_9PEZI</name>
<sequence length="120" mass="12738">MPLGEAQVNEFNVMIPKILVSLLWVGTLIVAQDCPLPSWTVKDVKTKLKDAVGNGGSASLTIIPTGTDKAETLTCASLQGNYRCHIVSKAQPGLEIDIQINTQVAHVSVTQMKFACGSAT</sequence>
<accession>A0AAJ0B1B2</accession>
<dbReference type="Proteomes" id="UP001239445">
    <property type="component" value="Unassembled WGS sequence"/>
</dbReference>
<comment type="caution">
    <text evidence="1">The sequence shown here is derived from an EMBL/GenBank/DDBJ whole genome shotgun (WGS) entry which is preliminary data.</text>
</comment>
<reference evidence="1" key="1">
    <citation type="submission" date="2023-06" db="EMBL/GenBank/DDBJ databases">
        <title>Genome-scale phylogeny and comparative genomics of the fungal order Sordariales.</title>
        <authorList>
            <consortium name="Lawrence Berkeley National Laboratory"/>
            <person name="Hensen N."/>
            <person name="Bonometti L."/>
            <person name="Westerberg I."/>
            <person name="Brannstrom I.O."/>
            <person name="Guillou S."/>
            <person name="Cros-Aarteil S."/>
            <person name="Calhoun S."/>
            <person name="Haridas S."/>
            <person name="Kuo A."/>
            <person name="Mondo S."/>
            <person name="Pangilinan J."/>
            <person name="Riley R."/>
            <person name="Labutti K."/>
            <person name="Andreopoulos B."/>
            <person name="Lipzen A."/>
            <person name="Chen C."/>
            <person name="Yanf M."/>
            <person name="Daum C."/>
            <person name="Ng V."/>
            <person name="Clum A."/>
            <person name="Steindorff A."/>
            <person name="Ohm R."/>
            <person name="Martin F."/>
            <person name="Silar P."/>
            <person name="Natvig D."/>
            <person name="Lalanne C."/>
            <person name="Gautier V."/>
            <person name="Ament-Velasquez S.L."/>
            <person name="Kruys A."/>
            <person name="Hutchinson M.I."/>
            <person name="Powell A.J."/>
            <person name="Barry K."/>
            <person name="Miller A.N."/>
            <person name="Grigoriev I.V."/>
            <person name="Debuchy R."/>
            <person name="Gladieux P."/>
            <person name="Thoren M.H."/>
            <person name="Johannesson H."/>
        </authorList>
    </citation>
    <scope>NUCLEOTIDE SEQUENCE</scope>
    <source>
        <strain evidence="1">PSN4</strain>
    </source>
</reference>
<evidence type="ECO:0000313" key="1">
    <source>
        <dbReference type="EMBL" id="KAK1749859.1"/>
    </source>
</evidence>
<dbReference type="EMBL" id="MU839851">
    <property type="protein sequence ID" value="KAK1749859.1"/>
    <property type="molecule type" value="Genomic_DNA"/>
</dbReference>